<gene>
    <name evidence="1" type="ORF">NEIMUCOT_05669</name>
</gene>
<dbReference type="EMBL" id="ACDX02000013">
    <property type="protein sequence ID" value="EFC87932.1"/>
    <property type="molecule type" value="Genomic_DNA"/>
</dbReference>
<organism evidence="1 2">
    <name type="scientific">Neisseria mucosa (strain ATCC 25996 / DSM 4631 / NCTC 10774 / M26)</name>
    <dbReference type="NCBI Taxonomy" id="546266"/>
    <lineage>
        <taxon>Bacteria</taxon>
        <taxon>Pseudomonadati</taxon>
        <taxon>Pseudomonadota</taxon>
        <taxon>Betaproteobacteria</taxon>
        <taxon>Neisseriales</taxon>
        <taxon>Neisseriaceae</taxon>
        <taxon>Neisseria</taxon>
    </lineage>
</organism>
<name>D2ZYF9_NEIM2</name>
<comment type="caution">
    <text evidence="1">The sequence shown here is derived from an EMBL/GenBank/DDBJ whole genome shotgun (WGS) entry which is preliminary data.</text>
</comment>
<reference evidence="1 2" key="1">
    <citation type="submission" date="2009-10" db="EMBL/GenBank/DDBJ databases">
        <authorList>
            <person name="Weinstock G."/>
            <person name="Sodergren E."/>
            <person name="Clifton S."/>
            <person name="Fulton L."/>
            <person name="Fulton B."/>
            <person name="Courtney L."/>
            <person name="Fronick C."/>
            <person name="Harrison M."/>
            <person name="Strong C."/>
            <person name="Farmer C."/>
            <person name="Delahaunty K."/>
            <person name="Markovic C."/>
            <person name="Hall O."/>
            <person name="Minx P."/>
            <person name="Tomlinson C."/>
            <person name="Mitreva M."/>
            <person name="Nelson J."/>
            <person name="Hou S."/>
            <person name="Wollam A."/>
            <person name="Pepin K.H."/>
            <person name="Johnson M."/>
            <person name="Bhonagiri V."/>
            <person name="Nash W.E."/>
            <person name="Warren W."/>
            <person name="Chinwalla A."/>
            <person name="Mardis E.R."/>
            <person name="Wilson R.K."/>
        </authorList>
    </citation>
    <scope>NUCLEOTIDE SEQUENCE [LARGE SCALE GENOMIC DNA]</scope>
    <source>
        <strain evidence="2">ATCC 25996 / DSM 4631 / NCTC 10774 / M26</strain>
    </source>
</reference>
<sequence>MYGNFFAFHGLFAVAFLQIFNNQTAHVLSFHSVFNQLTISTLRYSAPKGIIAAVSDKAKGRLKTGEYVSDDLSTYRQPLGNQFEPFCNERA</sequence>
<dbReference type="Proteomes" id="UP000003344">
    <property type="component" value="Unassembled WGS sequence"/>
</dbReference>
<protein>
    <submittedName>
        <fullName evidence="1">Uncharacterized protein</fullName>
    </submittedName>
</protein>
<evidence type="ECO:0000313" key="2">
    <source>
        <dbReference type="Proteomes" id="UP000003344"/>
    </source>
</evidence>
<proteinExistence type="predicted"/>
<evidence type="ECO:0000313" key="1">
    <source>
        <dbReference type="EMBL" id="EFC87932.1"/>
    </source>
</evidence>
<dbReference type="AlphaFoldDB" id="D2ZYF9"/>
<accession>D2ZYF9</accession>